<reference evidence="1" key="1">
    <citation type="journal article" date="2021" name="bioRxiv">
        <title>Whole Genome Assembly and Annotation of Northern Wild Rice, Zizania palustris L., Supports a Whole Genome Duplication in the Zizania Genus.</title>
        <authorList>
            <person name="Haas M."/>
            <person name="Kono T."/>
            <person name="Macchietto M."/>
            <person name="Millas R."/>
            <person name="McGilp L."/>
            <person name="Shao M."/>
            <person name="Duquette J."/>
            <person name="Hirsch C.N."/>
            <person name="Kimball J."/>
        </authorList>
    </citation>
    <scope>NUCLEOTIDE SEQUENCE</scope>
    <source>
        <tissue evidence="1">Fresh leaf tissue</tissue>
    </source>
</reference>
<dbReference type="AlphaFoldDB" id="A0A8J5TG91"/>
<protein>
    <submittedName>
        <fullName evidence="1">Uncharacterized protein</fullName>
    </submittedName>
</protein>
<proteinExistence type="predicted"/>
<dbReference type="EMBL" id="JAAALK010000283">
    <property type="protein sequence ID" value="KAG8076206.1"/>
    <property type="molecule type" value="Genomic_DNA"/>
</dbReference>
<gene>
    <name evidence="1" type="ORF">GUJ93_ZPchr0006g41421</name>
</gene>
<keyword evidence="2" id="KW-1185">Reference proteome</keyword>
<reference evidence="1" key="2">
    <citation type="submission" date="2021-02" db="EMBL/GenBank/DDBJ databases">
        <authorList>
            <person name="Kimball J.A."/>
            <person name="Haas M.W."/>
            <person name="Macchietto M."/>
            <person name="Kono T."/>
            <person name="Duquette J."/>
            <person name="Shao M."/>
        </authorList>
    </citation>
    <scope>NUCLEOTIDE SEQUENCE</scope>
    <source>
        <tissue evidence="1">Fresh leaf tissue</tissue>
    </source>
</reference>
<comment type="caution">
    <text evidence="1">The sequence shown here is derived from an EMBL/GenBank/DDBJ whole genome shotgun (WGS) entry which is preliminary data.</text>
</comment>
<evidence type="ECO:0000313" key="1">
    <source>
        <dbReference type="EMBL" id="KAG8076206.1"/>
    </source>
</evidence>
<organism evidence="1 2">
    <name type="scientific">Zizania palustris</name>
    <name type="common">Northern wild rice</name>
    <dbReference type="NCBI Taxonomy" id="103762"/>
    <lineage>
        <taxon>Eukaryota</taxon>
        <taxon>Viridiplantae</taxon>
        <taxon>Streptophyta</taxon>
        <taxon>Embryophyta</taxon>
        <taxon>Tracheophyta</taxon>
        <taxon>Spermatophyta</taxon>
        <taxon>Magnoliopsida</taxon>
        <taxon>Liliopsida</taxon>
        <taxon>Poales</taxon>
        <taxon>Poaceae</taxon>
        <taxon>BOP clade</taxon>
        <taxon>Oryzoideae</taxon>
        <taxon>Oryzeae</taxon>
        <taxon>Zizaniinae</taxon>
        <taxon>Zizania</taxon>
    </lineage>
</organism>
<evidence type="ECO:0000313" key="2">
    <source>
        <dbReference type="Proteomes" id="UP000729402"/>
    </source>
</evidence>
<dbReference type="Proteomes" id="UP000729402">
    <property type="component" value="Unassembled WGS sequence"/>
</dbReference>
<accession>A0A8J5TG91</accession>
<name>A0A8J5TG91_ZIZPA</name>
<sequence>MSFWAPDVVPHPVPDVISTSVSHALRSMLSRIPRSAPNVDVGPCLVPDVVPTSASYASCSTPSHVCILHPVFDESSHV</sequence>